<evidence type="ECO:0000313" key="2">
    <source>
        <dbReference type="Proteomes" id="UP000465361"/>
    </source>
</evidence>
<evidence type="ECO:0000313" key="1">
    <source>
        <dbReference type="EMBL" id="GFG72718.1"/>
    </source>
</evidence>
<organism evidence="1 2">
    <name type="scientific">Mycobacterium botniense</name>
    <dbReference type="NCBI Taxonomy" id="84962"/>
    <lineage>
        <taxon>Bacteria</taxon>
        <taxon>Bacillati</taxon>
        <taxon>Actinomycetota</taxon>
        <taxon>Actinomycetes</taxon>
        <taxon>Mycobacteriales</taxon>
        <taxon>Mycobacteriaceae</taxon>
        <taxon>Mycobacterium</taxon>
    </lineage>
</organism>
<sequence length="72" mass="7994">MNVGKLIQQTLRWSGLPLVRVGPLLRPDDGDMALLDELAERVFTALDRLPDGERLAATIGVICRHEMLAVTR</sequence>
<dbReference type="RefSeq" id="WP_163753209.1">
    <property type="nucleotide sequence ID" value="NZ_BLKW01000002.1"/>
</dbReference>
<dbReference type="Proteomes" id="UP000465361">
    <property type="component" value="Unassembled WGS sequence"/>
</dbReference>
<keyword evidence="2" id="KW-1185">Reference proteome</keyword>
<dbReference type="AlphaFoldDB" id="A0A7I9XSH0"/>
<protein>
    <submittedName>
        <fullName evidence="1">Uncharacterized protein</fullName>
    </submittedName>
</protein>
<dbReference type="EMBL" id="BLKW01000002">
    <property type="protein sequence ID" value="GFG72718.1"/>
    <property type="molecule type" value="Genomic_DNA"/>
</dbReference>
<comment type="caution">
    <text evidence="1">The sequence shown here is derived from an EMBL/GenBank/DDBJ whole genome shotgun (WGS) entry which is preliminary data.</text>
</comment>
<reference evidence="1 2" key="1">
    <citation type="journal article" date="2019" name="Emerg. Microbes Infect.">
        <title>Comprehensive subspecies identification of 175 nontuberculous mycobacteria species based on 7547 genomic profiles.</title>
        <authorList>
            <person name="Matsumoto Y."/>
            <person name="Kinjo T."/>
            <person name="Motooka D."/>
            <person name="Nabeya D."/>
            <person name="Jung N."/>
            <person name="Uechi K."/>
            <person name="Horii T."/>
            <person name="Iida T."/>
            <person name="Fujita J."/>
            <person name="Nakamura S."/>
        </authorList>
    </citation>
    <scope>NUCLEOTIDE SEQUENCE [LARGE SCALE GENOMIC DNA]</scope>
    <source>
        <strain evidence="1 2">JCM 17322</strain>
    </source>
</reference>
<accession>A0A7I9XSH0</accession>
<proteinExistence type="predicted"/>
<gene>
    <name evidence="1" type="ORF">MBOT_00830</name>
</gene>
<name>A0A7I9XSH0_9MYCO</name>